<evidence type="ECO:0000256" key="1">
    <source>
        <dbReference type="ARBA" id="ARBA00007806"/>
    </source>
</evidence>
<dbReference type="Pfam" id="PF17137">
    <property type="entry name" value="DUF5110"/>
    <property type="match status" value="1"/>
</dbReference>
<dbReference type="InterPro" id="IPR030458">
    <property type="entry name" value="Glyco_hydro_31_AS"/>
</dbReference>
<dbReference type="RefSeq" id="WP_059350938.1">
    <property type="nucleotide sequence ID" value="NZ_LDYG01000028.1"/>
</dbReference>
<dbReference type="CDD" id="cd14752">
    <property type="entry name" value="GH31_N"/>
    <property type="match status" value="1"/>
</dbReference>
<organism evidence="10 11">
    <name type="scientific">Bacillus coahuilensis p1.1.43</name>
    <dbReference type="NCBI Taxonomy" id="1150625"/>
    <lineage>
        <taxon>Bacteria</taxon>
        <taxon>Bacillati</taxon>
        <taxon>Bacillota</taxon>
        <taxon>Bacilli</taxon>
        <taxon>Bacillales</taxon>
        <taxon>Bacillaceae</taxon>
        <taxon>Bacillus</taxon>
    </lineage>
</organism>
<comment type="caution">
    <text evidence="10">The sequence shown here is derived from an EMBL/GenBank/DDBJ whole genome shotgun (WGS) entry which is preliminary data.</text>
</comment>
<dbReference type="Pfam" id="PF21365">
    <property type="entry name" value="Glyco_hydro_31_3rd"/>
    <property type="match status" value="1"/>
</dbReference>
<feature type="domain" description="Glycoside hydrolase family 31 N-terminal" evidence="7">
    <location>
        <begin position="73"/>
        <end position="239"/>
    </location>
</feature>
<reference evidence="10 11" key="1">
    <citation type="journal article" date="2016" name="Front. Microbiol.">
        <title>Microevolution Analysis of Bacillus coahuilensis Unveils Differences in Phosphorus Acquisition Strategies and Their Regulation.</title>
        <authorList>
            <person name="Gomez-Lunar Z."/>
            <person name="Hernandez-Gonzalez I."/>
            <person name="Rodriguez-Torres M.D."/>
            <person name="Souza V."/>
            <person name="Olmedo-Alvarez G."/>
        </authorList>
    </citation>
    <scope>NUCLEOTIDE SEQUENCE [LARGE SCALE GENOMIC DNA]</scope>
    <source>
        <strain evidence="11">p1.1.43</strain>
    </source>
</reference>
<dbReference type="Proteomes" id="UP000074108">
    <property type="component" value="Unassembled WGS sequence"/>
</dbReference>
<dbReference type="InterPro" id="IPR048395">
    <property type="entry name" value="Glyco_hydro_31_C"/>
</dbReference>
<evidence type="ECO:0000259" key="7">
    <source>
        <dbReference type="Pfam" id="PF13802"/>
    </source>
</evidence>
<name>A0A147K8B2_9BACI</name>
<sequence>MKKNKLRVLASLSLAATVGLTGVSTATVSANVTQPEADTPLKKENLQKLSVKSVQKLENGVKLDLGSNEAYIRLFDKDLAKVSVVKKGESEYESRGIEKNEDEWSTPKIKFKDSDGTYTLKTEEISVEIKKEPFGVKFLDKEGNVINEDYIKDDKTSGYEDGKPYVFKKTDEDENFYGFGEQSGLDVNKRGDSIGLWNTDAYAYNKDTKYLYTSIPFFIGLKNEKAYGIFFDNTHRSYYEMASESDDYYYFYANGGQLTYYFAYGPEVGDVIDRYTELTGKMDVPAEWTLGLHQSKWGYTAEEIVDVAKTYREKEIPLDTMHFDIDYMDEYRVFTWDEKYKEALKELKSMPGFHAIAINDPAVKQDENYSIYNEGTQNDYWGKNPDGTPFIGPVWPGDSAFPDFSKEEVRDWWAKNHHVLLDEGIDGIWNDMNEPAVFIDGGKYNHTMPLDTYFGTEDNKIMHTEYHNLYGHDEAEATYDGLKMDDENSRPFVLTRDMYAGTQRYAALWTGDNVSNWEHLAMSLPMNMNVGMSGVAFVGNDIGGFAERPDAELFARWIEVGAFLPFSRIHYDSDAKAEVKQGQEPWAFGEEVEEISKKYIEMRYQLLPYLYNEFKEAADTGKPVQQPLVYQFQEDEKTHDISDQYMFGDSMMLAPVVEEGQTQRDVYLPEGTTWTDYWTGEKFEGGQTMTVDAPLDHLPIFVKGDSIIPTRDVQQYTGEQPLETLILDTYVDDKVDYTFYEDDASTEDYKDGEYNETNFTVKRKKNAIVFNIDKKNEGFKDSKLNQVTLKVHNAEEPKKVKAASTKFKQVDSIEHVNDSTNTYFYDKESKTLYVGVSIDETKKVRMK</sequence>
<dbReference type="PANTHER" id="PTHR22762">
    <property type="entry name" value="ALPHA-GLUCOSIDASE"/>
    <property type="match status" value="1"/>
</dbReference>
<dbReference type="PROSITE" id="PS00129">
    <property type="entry name" value="GLYCOSYL_HYDROL_F31_1"/>
    <property type="match status" value="1"/>
</dbReference>
<protein>
    <submittedName>
        <fullName evidence="10">Alpha-glucosidase</fullName>
    </submittedName>
</protein>
<keyword evidence="5" id="KW-0732">Signal</keyword>
<dbReference type="GO" id="GO:0004553">
    <property type="term" value="F:hydrolase activity, hydrolyzing O-glycosyl compounds"/>
    <property type="evidence" value="ECO:0007669"/>
    <property type="project" value="InterPro"/>
</dbReference>
<dbReference type="Gene3D" id="2.60.40.1760">
    <property type="entry name" value="glycosyl hydrolase (family 31)"/>
    <property type="match status" value="1"/>
</dbReference>
<dbReference type="EMBL" id="LDYG01000028">
    <property type="protein sequence ID" value="KUP06367.1"/>
    <property type="molecule type" value="Genomic_DNA"/>
</dbReference>
<evidence type="ECO:0000256" key="5">
    <source>
        <dbReference type="SAM" id="SignalP"/>
    </source>
</evidence>
<dbReference type="Gene3D" id="2.60.40.1180">
    <property type="entry name" value="Golgi alpha-mannosidase II"/>
    <property type="match status" value="2"/>
</dbReference>
<evidence type="ECO:0000259" key="6">
    <source>
        <dbReference type="Pfam" id="PF01055"/>
    </source>
</evidence>
<dbReference type="Pfam" id="PF13802">
    <property type="entry name" value="Gal_mutarotas_2"/>
    <property type="match status" value="1"/>
</dbReference>
<dbReference type="STRING" id="1150625.Q75_07425"/>
<accession>A0A147K8B2</accession>
<dbReference type="GO" id="GO:0005975">
    <property type="term" value="P:carbohydrate metabolic process"/>
    <property type="evidence" value="ECO:0007669"/>
    <property type="project" value="InterPro"/>
</dbReference>
<dbReference type="AlphaFoldDB" id="A0A147K8B2"/>
<evidence type="ECO:0000256" key="4">
    <source>
        <dbReference type="RuleBase" id="RU361185"/>
    </source>
</evidence>
<feature type="signal peptide" evidence="5">
    <location>
        <begin position="1"/>
        <end position="26"/>
    </location>
</feature>
<dbReference type="InterPro" id="IPR025887">
    <property type="entry name" value="Glyco_hydro_31_N_dom"/>
</dbReference>
<dbReference type="GO" id="GO:0030246">
    <property type="term" value="F:carbohydrate binding"/>
    <property type="evidence" value="ECO:0007669"/>
    <property type="project" value="InterPro"/>
</dbReference>
<dbReference type="InterPro" id="IPR017853">
    <property type="entry name" value="GH"/>
</dbReference>
<evidence type="ECO:0000256" key="3">
    <source>
        <dbReference type="ARBA" id="ARBA00023295"/>
    </source>
</evidence>
<evidence type="ECO:0000313" key="11">
    <source>
        <dbReference type="Proteomes" id="UP000074108"/>
    </source>
</evidence>
<gene>
    <name evidence="10" type="ORF">Q75_07425</name>
</gene>
<dbReference type="InterPro" id="IPR033403">
    <property type="entry name" value="DUF5110"/>
</dbReference>
<dbReference type="OrthoDB" id="176168at2"/>
<keyword evidence="11" id="KW-1185">Reference proteome</keyword>
<evidence type="ECO:0000313" key="10">
    <source>
        <dbReference type="EMBL" id="KUP06367.1"/>
    </source>
</evidence>
<dbReference type="CDD" id="cd06604">
    <property type="entry name" value="GH31_glucosidase_II_MalA"/>
    <property type="match status" value="1"/>
</dbReference>
<dbReference type="Pfam" id="PF01055">
    <property type="entry name" value="Glyco_hydro_31_2nd"/>
    <property type="match status" value="1"/>
</dbReference>
<dbReference type="SUPFAM" id="SSF51011">
    <property type="entry name" value="Glycosyl hydrolase domain"/>
    <property type="match status" value="1"/>
</dbReference>
<keyword evidence="2 4" id="KW-0378">Hydrolase</keyword>
<keyword evidence="3 4" id="KW-0326">Glycosidase</keyword>
<dbReference type="PATRIC" id="fig|1150625.3.peg.1563"/>
<dbReference type="SUPFAM" id="SSF74650">
    <property type="entry name" value="Galactose mutarotase-like"/>
    <property type="match status" value="1"/>
</dbReference>
<dbReference type="Gene3D" id="3.20.20.80">
    <property type="entry name" value="Glycosidases"/>
    <property type="match status" value="1"/>
</dbReference>
<comment type="similarity">
    <text evidence="1 4">Belongs to the glycosyl hydrolase 31 family.</text>
</comment>
<evidence type="ECO:0000259" key="9">
    <source>
        <dbReference type="Pfam" id="PF21365"/>
    </source>
</evidence>
<proteinExistence type="inferred from homology"/>
<feature type="domain" description="DUF5110" evidence="8">
    <location>
        <begin position="724"/>
        <end position="793"/>
    </location>
</feature>
<feature type="chain" id="PRO_5039552736" evidence="5">
    <location>
        <begin position="27"/>
        <end position="847"/>
    </location>
</feature>
<dbReference type="InterPro" id="IPR000322">
    <property type="entry name" value="Glyco_hydro_31_TIM"/>
</dbReference>
<dbReference type="PANTHER" id="PTHR22762:SF166">
    <property type="entry name" value="ALPHA-GLUCOSIDASE"/>
    <property type="match status" value="1"/>
</dbReference>
<dbReference type="InterPro" id="IPR011013">
    <property type="entry name" value="Gal_mutarotase_sf_dom"/>
</dbReference>
<evidence type="ECO:0000259" key="8">
    <source>
        <dbReference type="Pfam" id="PF17137"/>
    </source>
</evidence>
<feature type="domain" description="Glycosyl hydrolase family 31 C-terminal" evidence="9">
    <location>
        <begin position="621"/>
        <end position="708"/>
    </location>
</feature>
<dbReference type="InterPro" id="IPR013780">
    <property type="entry name" value="Glyco_hydro_b"/>
</dbReference>
<feature type="domain" description="Glycoside hydrolase family 31 TIM barrel" evidence="6">
    <location>
        <begin position="284"/>
        <end position="612"/>
    </location>
</feature>
<dbReference type="SUPFAM" id="SSF51445">
    <property type="entry name" value="(Trans)glycosidases"/>
    <property type="match status" value="1"/>
</dbReference>
<evidence type="ECO:0000256" key="2">
    <source>
        <dbReference type="ARBA" id="ARBA00022801"/>
    </source>
</evidence>